<comment type="subcellular location">
    <subcellularLocation>
        <location evidence="6">Cell membrane</location>
        <topology evidence="6">Multi-pass membrane protein</topology>
    </subcellularLocation>
    <subcellularLocation>
        <location evidence="1">Membrane</location>
        <topology evidence="1">Multi-pass membrane protein</topology>
    </subcellularLocation>
</comment>
<reference evidence="8 9" key="1">
    <citation type="submission" date="2020-08" db="EMBL/GenBank/DDBJ databases">
        <title>Sequencing the genomes of 1000 actinobacteria strains.</title>
        <authorList>
            <person name="Klenk H.-P."/>
        </authorList>
    </citation>
    <scope>NUCLEOTIDE SEQUENCE [LARGE SCALE GENOMIC DNA]</scope>
    <source>
        <strain evidence="8 9">DSM 45084</strain>
    </source>
</reference>
<dbReference type="PROSITE" id="PS51012">
    <property type="entry name" value="ABC_TM2"/>
    <property type="match status" value="1"/>
</dbReference>
<dbReference type="Pfam" id="PF01061">
    <property type="entry name" value="ABC2_membrane"/>
    <property type="match status" value="1"/>
</dbReference>
<feature type="transmembrane region" description="Helical" evidence="6">
    <location>
        <begin position="154"/>
        <end position="174"/>
    </location>
</feature>
<accession>A0A7W7WY86</accession>
<dbReference type="PANTHER" id="PTHR43229:SF2">
    <property type="entry name" value="NODULATION PROTEIN J"/>
    <property type="match status" value="1"/>
</dbReference>
<evidence type="ECO:0000256" key="6">
    <source>
        <dbReference type="RuleBase" id="RU361157"/>
    </source>
</evidence>
<sequence length="267" mass="28750">MSTGLTLRIVPPGLYARRAHVLVERSYLVHRRAALSLVSGFFEPLFFLLSLGFGFGQLVTSVDAPGGPVDYATYVAPALLAASAMNGAVFESTFNVFFKFKYAKTYDAVLATPMGPVDIALGEAMWCLARGGLYSVGFLAVMAVLGLVSTPWALLVVPAALLVALGFAAVGMAATTFMRTWHDFDLVLLAVTPMFLFSTTFFPLSVYPGPFQEVVRWTPLYHAIELVRSLAAGNLHVGLLVHALYFVALTVVGLVVAARRIGRLLLT</sequence>
<name>A0A7W7WY86_9PSEU</name>
<dbReference type="AlphaFoldDB" id="A0A7W7WY86"/>
<evidence type="ECO:0000256" key="3">
    <source>
        <dbReference type="ARBA" id="ARBA00022989"/>
    </source>
</evidence>
<dbReference type="InterPro" id="IPR051784">
    <property type="entry name" value="Nod_factor_ABC_transporter"/>
</dbReference>
<gene>
    <name evidence="8" type="ORF">F4559_005296</name>
</gene>
<dbReference type="GO" id="GO:0140359">
    <property type="term" value="F:ABC-type transporter activity"/>
    <property type="evidence" value="ECO:0007669"/>
    <property type="project" value="InterPro"/>
</dbReference>
<evidence type="ECO:0000256" key="4">
    <source>
        <dbReference type="ARBA" id="ARBA00023136"/>
    </source>
</evidence>
<dbReference type="PANTHER" id="PTHR43229">
    <property type="entry name" value="NODULATION PROTEIN J"/>
    <property type="match status" value="1"/>
</dbReference>
<evidence type="ECO:0000313" key="9">
    <source>
        <dbReference type="Proteomes" id="UP000542674"/>
    </source>
</evidence>
<dbReference type="InterPro" id="IPR047817">
    <property type="entry name" value="ABC2_TM_bact-type"/>
</dbReference>
<feature type="transmembrane region" description="Helical" evidence="6">
    <location>
        <begin position="34"/>
        <end position="55"/>
    </location>
</feature>
<dbReference type="GO" id="GO:0043190">
    <property type="term" value="C:ATP-binding cassette (ABC) transporter complex"/>
    <property type="evidence" value="ECO:0007669"/>
    <property type="project" value="InterPro"/>
</dbReference>
<evidence type="ECO:0000256" key="1">
    <source>
        <dbReference type="ARBA" id="ARBA00004141"/>
    </source>
</evidence>
<dbReference type="PIRSF" id="PIRSF006648">
    <property type="entry name" value="DrrB"/>
    <property type="match status" value="1"/>
</dbReference>
<comment type="similarity">
    <text evidence="6">Belongs to the ABC-2 integral membrane protein family.</text>
</comment>
<dbReference type="RefSeq" id="WP_184673019.1">
    <property type="nucleotide sequence ID" value="NZ_BAABAI010000016.1"/>
</dbReference>
<keyword evidence="5" id="KW-0046">Antibiotic resistance</keyword>
<evidence type="ECO:0000259" key="7">
    <source>
        <dbReference type="PROSITE" id="PS51012"/>
    </source>
</evidence>
<keyword evidence="9" id="KW-1185">Reference proteome</keyword>
<proteinExistence type="inferred from homology"/>
<feature type="transmembrane region" description="Helical" evidence="6">
    <location>
        <begin position="131"/>
        <end position="148"/>
    </location>
</feature>
<comment type="caution">
    <text evidence="8">The sequence shown here is derived from an EMBL/GenBank/DDBJ whole genome shotgun (WGS) entry which is preliminary data.</text>
</comment>
<keyword evidence="4 6" id="KW-0472">Membrane</keyword>
<dbReference type="PRINTS" id="PR00164">
    <property type="entry name" value="ABC2TRNSPORT"/>
</dbReference>
<feature type="domain" description="ABC transmembrane type-2" evidence="7">
    <location>
        <begin position="35"/>
        <end position="264"/>
    </location>
</feature>
<keyword evidence="6" id="KW-0813">Transport</keyword>
<dbReference type="GO" id="GO:0046677">
    <property type="term" value="P:response to antibiotic"/>
    <property type="evidence" value="ECO:0007669"/>
    <property type="project" value="UniProtKB-KW"/>
</dbReference>
<dbReference type="EMBL" id="JACHJS010000001">
    <property type="protein sequence ID" value="MBB4967937.1"/>
    <property type="molecule type" value="Genomic_DNA"/>
</dbReference>
<dbReference type="InterPro" id="IPR000412">
    <property type="entry name" value="ABC_2_transport"/>
</dbReference>
<dbReference type="InterPro" id="IPR013525">
    <property type="entry name" value="ABC2_TM"/>
</dbReference>
<evidence type="ECO:0000313" key="8">
    <source>
        <dbReference type="EMBL" id="MBB4967937.1"/>
    </source>
</evidence>
<feature type="transmembrane region" description="Helical" evidence="6">
    <location>
        <begin position="186"/>
        <end position="207"/>
    </location>
</feature>
<dbReference type="Proteomes" id="UP000542674">
    <property type="component" value="Unassembled WGS sequence"/>
</dbReference>
<feature type="transmembrane region" description="Helical" evidence="6">
    <location>
        <begin position="75"/>
        <end position="98"/>
    </location>
</feature>
<evidence type="ECO:0000256" key="5">
    <source>
        <dbReference type="ARBA" id="ARBA00023251"/>
    </source>
</evidence>
<protein>
    <recommendedName>
        <fullName evidence="6">Transport permease protein</fullName>
    </recommendedName>
</protein>
<keyword evidence="6" id="KW-1003">Cell membrane</keyword>
<organism evidence="8 9">
    <name type="scientific">Saccharothrix violaceirubra</name>
    <dbReference type="NCBI Taxonomy" id="413306"/>
    <lineage>
        <taxon>Bacteria</taxon>
        <taxon>Bacillati</taxon>
        <taxon>Actinomycetota</taxon>
        <taxon>Actinomycetes</taxon>
        <taxon>Pseudonocardiales</taxon>
        <taxon>Pseudonocardiaceae</taxon>
        <taxon>Saccharothrix</taxon>
    </lineage>
</organism>
<keyword evidence="2 6" id="KW-0812">Transmembrane</keyword>
<keyword evidence="3 6" id="KW-1133">Transmembrane helix</keyword>
<evidence type="ECO:0000256" key="2">
    <source>
        <dbReference type="ARBA" id="ARBA00022692"/>
    </source>
</evidence>
<feature type="transmembrane region" description="Helical" evidence="6">
    <location>
        <begin position="235"/>
        <end position="258"/>
    </location>
</feature>